<keyword evidence="3" id="KW-1185">Reference proteome</keyword>
<dbReference type="RefSeq" id="WP_023395895.1">
    <property type="nucleotide sequence ID" value="NZ_ASGZ01000068.1"/>
</dbReference>
<sequence>MTDGSDAADSREDTDEDTTNVAIRDSIHERVAARVEGTDFETPAEYVEYTLEEVLSRVEEGSTTTGAAADPLDRENDDEDNEEVESRLESLGYL</sequence>
<accession>V4IUN8</accession>
<reference evidence="2 3" key="1">
    <citation type="journal article" date="2013" name="Genome Announc.">
        <title>Draft Genome Sequence of 'Candidatus Halobonum tyrrellensis' Strain G22, Isolated from the Hypersaline Waters of Lake Tyrrell, Australia.</title>
        <authorList>
            <person name="Ugalde J.A."/>
            <person name="Narasingarao P."/>
            <person name="Kuo S."/>
            <person name="Podell S."/>
            <person name="Allen E.E."/>
        </authorList>
    </citation>
    <scope>NUCLEOTIDE SEQUENCE [LARGE SCALE GENOMIC DNA]</scope>
    <source>
        <strain evidence="2 3">G22</strain>
    </source>
</reference>
<gene>
    <name evidence="2" type="ORF">K933_16637</name>
</gene>
<evidence type="ECO:0000313" key="3">
    <source>
        <dbReference type="Proteomes" id="UP000017840"/>
    </source>
</evidence>
<feature type="region of interest" description="Disordered" evidence="1">
    <location>
        <begin position="1"/>
        <end position="21"/>
    </location>
</feature>
<feature type="region of interest" description="Disordered" evidence="1">
    <location>
        <begin position="57"/>
        <end position="94"/>
    </location>
</feature>
<protein>
    <recommendedName>
        <fullName evidence="4">CopG family transcriptional regulator</fullName>
    </recommendedName>
</protein>
<proteinExistence type="predicted"/>
<comment type="caution">
    <text evidence="2">The sequence shown here is derived from an EMBL/GenBank/DDBJ whole genome shotgun (WGS) entry which is preliminary data.</text>
</comment>
<dbReference type="Proteomes" id="UP000017840">
    <property type="component" value="Unassembled WGS sequence"/>
</dbReference>
<organism evidence="2 3">
    <name type="scientific">Candidatus Halobonum tyrrellensis G22</name>
    <dbReference type="NCBI Taxonomy" id="1324957"/>
    <lineage>
        <taxon>Archaea</taxon>
        <taxon>Methanobacteriati</taxon>
        <taxon>Methanobacteriota</taxon>
        <taxon>Stenosarchaea group</taxon>
        <taxon>Halobacteria</taxon>
        <taxon>Halobacteriales</taxon>
        <taxon>Haloferacaceae</taxon>
        <taxon>Candidatus Halobonum</taxon>
    </lineage>
</organism>
<name>V4IUN8_9EURY</name>
<dbReference type="EMBL" id="ASGZ01000068">
    <property type="protein sequence ID" value="ESP86907.1"/>
    <property type="molecule type" value="Genomic_DNA"/>
</dbReference>
<evidence type="ECO:0000256" key="1">
    <source>
        <dbReference type="SAM" id="MobiDB-lite"/>
    </source>
</evidence>
<dbReference type="AlphaFoldDB" id="V4IUN8"/>
<dbReference type="OrthoDB" id="329656at2157"/>
<evidence type="ECO:0000313" key="2">
    <source>
        <dbReference type="EMBL" id="ESP86907.1"/>
    </source>
</evidence>
<evidence type="ECO:0008006" key="4">
    <source>
        <dbReference type="Google" id="ProtNLM"/>
    </source>
</evidence>